<keyword evidence="2" id="KW-1185">Reference proteome</keyword>
<evidence type="ECO:0000313" key="1">
    <source>
        <dbReference type="EMBL" id="GGA55139.1"/>
    </source>
</evidence>
<dbReference type="OrthoDB" id="7956186at2"/>
<evidence type="ECO:0000313" key="2">
    <source>
        <dbReference type="Proteomes" id="UP000596977"/>
    </source>
</evidence>
<dbReference type="SUPFAM" id="SSF53187">
    <property type="entry name" value="Zn-dependent exopeptidases"/>
    <property type="match status" value="1"/>
</dbReference>
<dbReference type="AlphaFoldDB" id="A0A916RGI7"/>
<dbReference type="Proteomes" id="UP000596977">
    <property type="component" value="Unassembled WGS sequence"/>
</dbReference>
<protein>
    <submittedName>
        <fullName evidence="1">Peptidase M14</fullName>
    </submittedName>
</protein>
<reference evidence="1 2" key="1">
    <citation type="journal article" date="2014" name="Int. J. Syst. Evol. Microbiol.">
        <title>Complete genome sequence of Corynebacterium casei LMG S-19264T (=DSM 44701T), isolated from a smear-ripened cheese.</title>
        <authorList>
            <consortium name="US DOE Joint Genome Institute (JGI-PGF)"/>
            <person name="Walter F."/>
            <person name="Albersmeier A."/>
            <person name="Kalinowski J."/>
            <person name="Ruckert C."/>
        </authorList>
    </citation>
    <scope>NUCLEOTIDE SEQUENCE [LARGE SCALE GENOMIC DNA]</scope>
    <source>
        <strain evidence="1 2">CGMCC 1.15896</strain>
    </source>
</reference>
<dbReference type="EMBL" id="BMKB01000004">
    <property type="protein sequence ID" value="GGA55139.1"/>
    <property type="molecule type" value="Genomic_DNA"/>
</dbReference>
<proteinExistence type="predicted"/>
<organism evidence="1 2">
    <name type="scientific">Pelagibacterium lentulum</name>
    <dbReference type="NCBI Taxonomy" id="2029865"/>
    <lineage>
        <taxon>Bacteria</taxon>
        <taxon>Pseudomonadati</taxon>
        <taxon>Pseudomonadota</taxon>
        <taxon>Alphaproteobacteria</taxon>
        <taxon>Hyphomicrobiales</taxon>
        <taxon>Devosiaceae</taxon>
        <taxon>Pelagibacterium</taxon>
    </lineage>
</organism>
<dbReference type="RefSeq" id="WP_127072131.1">
    <property type="nucleotide sequence ID" value="NZ_BMKB01000004.1"/>
</dbReference>
<accession>A0A916RGI7</accession>
<comment type="caution">
    <text evidence="1">The sequence shown here is derived from an EMBL/GenBank/DDBJ whole genome shotgun (WGS) entry which is preliminary data.</text>
</comment>
<gene>
    <name evidence="1" type="ORF">GCM10011499_26640</name>
</gene>
<sequence>MTLVIEKIFPRTLDALVSQFRTASLQGGRLEAWVFDDAADRANAQAALKANGIEAIIRSAYKPLVHFFLEEVERPGDIVSVRIGYPVIEGVERRFLLESYPLSALLDGAEITFDAGTAVPFTYDVAIAYRDGSKVEKQVFAPNRSHIDPAGEDATSPTGWLRVTKGAEIITDEALETDIESLFHTAITAIENHDWGQTEPYFEELSIRAEIATRDVPLACGHETLSLAEALHEDLYFSLLEIFQKKSARPRGDRGLKPGQIVPEILHNSGALSLRIETRPLDEADRDMPKADIDTAPHALSVAQIRAELDAIGGQALSAQSRGGRRLDARYVAGSDPAVIISGGQHANETSGIVGALRAARQLAKQPGAHFVISPLENPDGYALHGRLTALHKSHMHHAARYTGFGNDLEYEPDAVGGKPGYERAIRTQSQTVSGAQLHVNLHGYPAHEWTRPFSGYVPRGFEMWTIPKGFFLIMRHHADWQRQAELLIDRVTAHLSTNRKLLDFNAEQIALFTRHAGEAGFTMVNGFPCLISVDDRHQTPLTLITEYPDETIEGDAFIDAHTAQMETVLGAYAAWQEIVAAAD</sequence>
<dbReference type="Gene3D" id="3.40.630.10">
    <property type="entry name" value="Zn peptidases"/>
    <property type="match status" value="1"/>
</dbReference>
<name>A0A916RGI7_9HYPH</name>